<reference evidence="2" key="1">
    <citation type="submission" date="2025-08" db="UniProtKB">
        <authorList>
            <consortium name="RefSeq"/>
        </authorList>
    </citation>
    <scope>IDENTIFICATION</scope>
</reference>
<dbReference type="GeneID" id="106817290"/>
<evidence type="ECO:0000313" key="1">
    <source>
        <dbReference type="Proteomes" id="UP000695022"/>
    </source>
</evidence>
<sequence length="235" mass="26719">MEDIIPTSCAGGEDCDIRDSGKASASGSGRYVSLPALVQITANKAEVERRILSFISRKREEVDYSNKREFCGFETFHTESTCARTSSVFIPSVGQKGHVRVTRVVNHYGPQMRTSDAYTCKRNLTDVAVKEEKPDISIGVEERLRNMEVHLKLPSADSNIYERLKKLENRILYLEGISPEYSQVIATMPKRLKVEHPARRDLTGRQSHSLQDIDERIKHLQEELIRKSIKQEAKT</sequence>
<accession>A0ABM1EZ19</accession>
<dbReference type="RefSeq" id="XP_014677440.1">
    <property type="nucleotide sequence ID" value="XM_014821954.1"/>
</dbReference>
<proteinExistence type="predicted"/>
<organism evidence="1 2">
    <name type="scientific">Priapulus caudatus</name>
    <name type="common">Priapulid worm</name>
    <dbReference type="NCBI Taxonomy" id="37621"/>
    <lineage>
        <taxon>Eukaryota</taxon>
        <taxon>Metazoa</taxon>
        <taxon>Ecdysozoa</taxon>
        <taxon>Scalidophora</taxon>
        <taxon>Priapulida</taxon>
        <taxon>Priapulimorpha</taxon>
        <taxon>Priapulimorphida</taxon>
        <taxon>Priapulidae</taxon>
        <taxon>Priapulus</taxon>
    </lineage>
</organism>
<protein>
    <submittedName>
        <fullName evidence="2">MAP3K12-binding inhibitory protein 1-like</fullName>
    </submittedName>
</protein>
<name>A0ABM1EZ19_PRICU</name>
<evidence type="ECO:0000313" key="2">
    <source>
        <dbReference type="RefSeq" id="XP_014677440.1"/>
    </source>
</evidence>
<dbReference type="Proteomes" id="UP000695022">
    <property type="component" value="Unplaced"/>
</dbReference>
<keyword evidence="1" id="KW-1185">Reference proteome</keyword>
<gene>
    <name evidence="2" type="primary">LOC106817290</name>
</gene>